<evidence type="ECO:0000313" key="1">
    <source>
        <dbReference type="EMBL" id="ADL02517.1"/>
    </source>
</evidence>
<organism evidence="1 2">
    <name type="scientific">Brevundimonas subvibrioides (strain ATCC 15264 / DSM 4735 / LMG 14903 / NBRC 16000 / CB 81)</name>
    <name type="common">Caulobacter subvibrioides</name>
    <dbReference type="NCBI Taxonomy" id="633149"/>
    <lineage>
        <taxon>Bacteria</taxon>
        <taxon>Pseudomonadati</taxon>
        <taxon>Pseudomonadota</taxon>
        <taxon>Alphaproteobacteria</taxon>
        <taxon>Caulobacterales</taxon>
        <taxon>Caulobacteraceae</taxon>
        <taxon>Brevundimonas</taxon>
    </lineage>
</organism>
<accession>D9QFK2</accession>
<gene>
    <name evidence="1" type="ordered locus">Bresu_3211</name>
</gene>
<dbReference type="HOGENOM" id="CLU_043660_1_0_5"/>
<sequence length="475" mass="52483">MARLTQPVLFSQRFGIDAKVLDKAGLMDPILNSDTKLFIDPLLIGKSKNPVIRARGTKLIRQGFQNVLELLDASVNEGDVAWRGAYKALNLDERSETGLGYGGASTSGADRPAWLRNNILRTAKEIITLGEKNPTIIPLMGLFEDGVGPDTLSDMTTNSLLPALCKITHDFSVANGLKLTEFGDLYGNMKLPMNPFRPLEPVLLVPRDVLRDLPLATDWADVSRVIMEVKELRDAVNKLFGNWSKATVSERKAAMRRAAFESPDNMRRLIAAVADASESYDEKADLDGLFTFRKILTENQEKYRGLIQAPGEKNQDTLRQTVLDVIEQFRSLVEDNNLWELLWNGQDSRHERAAQLLFFAIANVICAVNNVDISPETNSGGGPVDFKFSTGYSGRVLVEIKLSKGQVEHGYSKQLEVYKAASKNAAGVFLIVDVGGLGGKLRRIQAAQKKAELAGHNTSSIHYVDARRRLSASKR</sequence>
<name>D9QFK2_BRESC</name>
<dbReference type="eggNOG" id="ENOG502ZABR">
    <property type="taxonomic scope" value="Bacteria"/>
</dbReference>
<dbReference type="RefSeq" id="WP_013270617.1">
    <property type="nucleotide sequence ID" value="NC_014375.1"/>
</dbReference>
<dbReference type="EMBL" id="CP002102">
    <property type="protein sequence ID" value="ADL02517.1"/>
    <property type="molecule type" value="Genomic_DNA"/>
</dbReference>
<dbReference type="InParanoid" id="D9QFK2"/>
<dbReference type="BioCyc" id="BSUB633149:G1GM8-3226-MONOMER"/>
<proteinExistence type="predicted"/>
<dbReference type="KEGG" id="bsb:Bresu_3211"/>
<protein>
    <submittedName>
        <fullName evidence="1">Uncharacterized protein</fullName>
    </submittedName>
</protein>
<reference evidence="2" key="1">
    <citation type="journal article" date="2011" name="J. Bacteriol.">
        <title>Genome sequences of eight morphologically diverse alphaproteobacteria.</title>
        <authorList>
            <consortium name="US DOE Joint Genome Institute"/>
            <person name="Brown P.J."/>
            <person name="Kysela D.T."/>
            <person name="Buechlein A."/>
            <person name="Hemmerich C."/>
            <person name="Brun Y.V."/>
        </authorList>
    </citation>
    <scope>NUCLEOTIDE SEQUENCE [LARGE SCALE GENOMIC DNA]</scope>
    <source>
        <strain evidence="2">ATCC 15264 / DSM 4735 / LMG 14903 / NBRC 16000 / CB 81</strain>
    </source>
</reference>
<dbReference type="AlphaFoldDB" id="D9QFK2"/>
<evidence type="ECO:0000313" key="2">
    <source>
        <dbReference type="Proteomes" id="UP000002696"/>
    </source>
</evidence>
<dbReference type="Proteomes" id="UP000002696">
    <property type="component" value="Chromosome"/>
</dbReference>
<dbReference type="STRING" id="633149.Bresu_3211"/>
<keyword evidence="2" id="KW-1185">Reference proteome</keyword>